<gene>
    <name evidence="2" type="ORF">GSLYS_00019153001</name>
</gene>
<name>A0AAV2IFM7_LYMST</name>
<dbReference type="Proteomes" id="UP001497497">
    <property type="component" value="Unassembled WGS sequence"/>
</dbReference>
<evidence type="ECO:0000313" key="3">
    <source>
        <dbReference type="Proteomes" id="UP001497497"/>
    </source>
</evidence>
<evidence type="ECO:0000256" key="1">
    <source>
        <dbReference type="SAM" id="Phobius"/>
    </source>
</evidence>
<evidence type="ECO:0000313" key="2">
    <source>
        <dbReference type="EMBL" id="CAL1545776.1"/>
    </source>
</evidence>
<feature type="transmembrane region" description="Helical" evidence="1">
    <location>
        <begin position="6"/>
        <end position="25"/>
    </location>
</feature>
<proteinExistence type="predicted"/>
<organism evidence="2 3">
    <name type="scientific">Lymnaea stagnalis</name>
    <name type="common">Great pond snail</name>
    <name type="synonym">Helix stagnalis</name>
    <dbReference type="NCBI Taxonomy" id="6523"/>
    <lineage>
        <taxon>Eukaryota</taxon>
        <taxon>Metazoa</taxon>
        <taxon>Spiralia</taxon>
        <taxon>Lophotrochozoa</taxon>
        <taxon>Mollusca</taxon>
        <taxon>Gastropoda</taxon>
        <taxon>Heterobranchia</taxon>
        <taxon>Euthyneura</taxon>
        <taxon>Panpulmonata</taxon>
        <taxon>Hygrophila</taxon>
        <taxon>Lymnaeoidea</taxon>
        <taxon>Lymnaeidae</taxon>
        <taxon>Lymnaea</taxon>
    </lineage>
</organism>
<protein>
    <submittedName>
        <fullName evidence="2">Uncharacterized protein</fullName>
    </submittedName>
</protein>
<keyword evidence="1" id="KW-0812">Transmembrane</keyword>
<reference evidence="2 3" key="1">
    <citation type="submission" date="2024-04" db="EMBL/GenBank/DDBJ databases">
        <authorList>
            <consortium name="Genoscope - CEA"/>
            <person name="William W."/>
        </authorList>
    </citation>
    <scope>NUCLEOTIDE SEQUENCE [LARGE SCALE GENOMIC DNA]</scope>
</reference>
<keyword evidence="3" id="KW-1185">Reference proteome</keyword>
<comment type="caution">
    <text evidence="2">The sequence shown here is derived from an EMBL/GenBank/DDBJ whole genome shotgun (WGS) entry which is preliminary data.</text>
</comment>
<accession>A0AAV2IFM7</accession>
<dbReference type="EMBL" id="CAXITT010000734">
    <property type="protein sequence ID" value="CAL1545776.1"/>
    <property type="molecule type" value="Genomic_DNA"/>
</dbReference>
<dbReference type="AlphaFoldDB" id="A0AAV2IFM7"/>
<feature type="non-terminal residue" evidence="2">
    <location>
        <position position="1"/>
    </location>
</feature>
<sequence length="59" mass="6957">LLFVVISVLLSDARVYLIPVSWLLFGDVRERLRTWRPWYRPGPGIDLTVNYSRNGPEHF</sequence>
<keyword evidence="1" id="KW-1133">Transmembrane helix</keyword>
<keyword evidence="1" id="KW-0472">Membrane</keyword>